<dbReference type="PANTHER" id="PTHR30024">
    <property type="entry name" value="ALIPHATIC SULFONATES-BINDING PROTEIN-RELATED"/>
    <property type="match status" value="1"/>
</dbReference>
<protein>
    <submittedName>
        <fullName evidence="2">NitT/TauT family transport system substrate-binding protein</fullName>
    </submittedName>
</protein>
<evidence type="ECO:0000259" key="1">
    <source>
        <dbReference type="Pfam" id="PF09084"/>
    </source>
</evidence>
<evidence type="ECO:0000313" key="2">
    <source>
        <dbReference type="EMBL" id="MCP1675072.1"/>
    </source>
</evidence>
<dbReference type="PROSITE" id="PS51318">
    <property type="entry name" value="TAT"/>
    <property type="match status" value="1"/>
</dbReference>
<dbReference type="AlphaFoldDB" id="A0AAE3G752"/>
<dbReference type="Proteomes" id="UP001205843">
    <property type="component" value="Unassembled WGS sequence"/>
</dbReference>
<dbReference type="Gene3D" id="3.40.190.10">
    <property type="entry name" value="Periplasmic binding protein-like II"/>
    <property type="match status" value="2"/>
</dbReference>
<gene>
    <name evidence="2" type="ORF">J2T57_002220</name>
</gene>
<name>A0AAE3G752_9GAMM</name>
<evidence type="ECO:0000313" key="3">
    <source>
        <dbReference type="Proteomes" id="UP001205843"/>
    </source>
</evidence>
<dbReference type="RefSeq" id="WP_253477969.1">
    <property type="nucleotide sequence ID" value="NZ_JALJXV010000005.1"/>
</dbReference>
<comment type="caution">
    <text evidence="2">The sequence shown here is derived from an EMBL/GenBank/DDBJ whole genome shotgun (WGS) entry which is preliminary data.</text>
</comment>
<accession>A0AAE3G752</accession>
<sequence>MTRIRQHCCGGPQDDQTAEEILVSRGVDRRTVLKGMAALAGLGLVPGAATLAQASGRRVRLAFCSQLLCVVPYEATRAAGFFAEEGLDVELVYTRGGGAALQALNGGAVDYAATSFDAALNAYANGARITRFATTGRLPLFALASSPRNADEIQDVADLRGKTIGVAALGTADHALALFLLKQAGVPADEVRFATLGTNLYHALRLGQVDAGMVQEPSLSMLTEQGATMLMNGMDLADAERYLGGAYEFMGVAVRTQEIDERREEMQALGRALRKGLLFTREAAVEDLVAALPQELVAGGDIDRLKGALERYRESLYPTEVNIDLEAAERVVRSQMDAGILERHIPLEEIMDTTLLGS</sequence>
<dbReference type="EMBL" id="JALJXV010000005">
    <property type="protein sequence ID" value="MCP1675072.1"/>
    <property type="molecule type" value="Genomic_DNA"/>
</dbReference>
<reference evidence="2" key="1">
    <citation type="submission" date="2022-03" db="EMBL/GenBank/DDBJ databases">
        <title>Genomic Encyclopedia of Type Strains, Phase III (KMG-III): the genomes of soil and plant-associated and newly described type strains.</title>
        <authorList>
            <person name="Whitman W."/>
        </authorList>
    </citation>
    <scope>NUCLEOTIDE SEQUENCE</scope>
    <source>
        <strain evidence="2">ANL 6-2</strain>
    </source>
</reference>
<proteinExistence type="predicted"/>
<dbReference type="InterPro" id="IPR015168">
    <property type="entry name" value="SsuA/THI5"/>
</dbReference>
<dbReference type="Pfam" id="PF09084">
    <property type="entry name" value="NMT1"/>
    <property type="match status" value="1"/>
</dbReference>
<dbReference type="SUPFAM" id="SSF53850">
    <property type="entry name" value="Periplasmic binding protein-like II"/>
    <property type="match status" value="1"/>
</dbReference>
<keyword evidence="3" id="KW-1185">Reference proteome</keyword>
<dbReference type="InterPro" id="IPR006311">
    <property type="entry name" value="TAT_signal"/>
</dbReference>
<organism evidence="2 3">
    <name type="scientific">Natronocella acetinitrilica</name>
    <dbReference type="NCBI Taxonomy" id="414046"/>
    <lineage>
        <taxon>Bacteria</taxon>
        <taxon>Pseudomonadati</taxon>
        <taxon>Pseudomonadota</taxon>
        <taxon>Gammaproteobacteria</taxon>
        <taxon>Chromatiales</taxon>
        <taxon>Ectothiorhodospiraceae</taxon>
        <taxon>Natronocella</taxon>
    </lineage>
</organism>
<feature type="domain" description="SsuA/THI5-like" evidence="1">
    <location>
        <begin position="77"/>
        <end position="281"/>
    </location>
</feature>